<dbReference type="EMBL" id="BOQP01000040">
    <property type="protein sequence ID" value="GIM79903.1"/>
    <property type="molecule type" value="Genomic_DNA"/>
</dbReference>
<evidence type="ECO:0000256" key="1">
    <source>
        <dbReference type="SAM" id="Phobius"/>
    </source>
</evidence>
<proteinExistence type="predicted"/>
<dbReference type="AlphaFoldDB" id="A0A919W4X9"/>
<gene>
    <name evidence="2" type="ORF">Aco04nite_67910</name>
</gene>
<protein>
    <submittedName>
        <fullName evidence="2">Uncharacterized protein</fullName>
    </submittedName>
</protein>
<sequence>MITLLEHDGVRTLLAPATGPMRAGLVFPGGQVSVTGPEDEIARFLSGHQLVTPTSATLHLRRYGVPLEVTRENTVLWIAGDRVPPGLTLPLPADRRRTSPPVTGMLPPADAPGGYSFAGSLGTVAWQTVVTHSAPAAVLADMLAVMLGRSFPVATSYLPRSDGTAIITVIAAGSHRSTGSDAVLGEFIDVLAQLRVGRLDPADLPLALSHPDRPSASQPDRLPMLAAEMLAGLPPLSADQFQAVTPAAVAAVGMASMRHGLLLTPGDRDASWAGFAPAPLPLPLPPAPLPAGPPRVAPALFTLYIVLTIALTGLLALLFIDGDSHTTFQRALCALAIALTVRGAIRAFHRFRHA</sequence>
<dbReference type="Proteomes" id="UP000680865">
    <property type="component" value="Unassembled WGS sequence"/>
</dbReference>
<organism evidence="2 3">
    <name type="scientific">Winogradskya consettensis</name>
    <dbReference type="NCBI Taxonomy" id="113560"/>
    <lineage>
        <taxon>Bacteria</taxon>
        <taxon>Bacillati</taxon>
        <taxon>Actinomycetota</taxon>
        <taxon>Actinomycetes</taxon>
        <taxon>Micromonosporales</taxon>
        <taxon>Micromonosporaceae</taxon>
        <taxon>Winogradskya</taxon>
    </lineage>
</organism>
<keyword evidence="1" id="KW-0812">Transmembrane</keyword>
<feature type="transmembrane region" description="Helical" evidence="1">
    <location>
        <begin position="299"/>
        <end position="320"/>
    </location>
</feature>
<accession>A0A919W4X9</accession>
<name>A0A919W4X9_9ACTN</name>
<dbReference type="RefSeq" id="WP_213001280.1">
    <property type="nucleotide sequence ID" value="NZ_BAAATW010000030.1"/>
</dbReference>
<keyword evidence="3" id="KW-1185">Reference proteome</keyword>
<comment type="caution">
    <text evidence="2">The sequence shown here is derived from an EMBL/GenBank/DDBJ whole genome shotgun (WGS) entry which is preliminary data.</text>
</comment>
<evidence type="ECO:0000313" key="3">
    <source>
        <dbReference type="Proteomes" id="UP000680865"/>
    </source>
</evidence>
<keyword evidence="1" id="KW-1133">Transmembrane helix</keyword>
<evidence type="ECO:0000313" key="2">
    <source>
        <dbReference type="EMBL" id="GIM79903.1"/>
    </source>
</evidence>
<reference evidence="2" key="1">
    <citation type="submission" date="2021-03" db="EMBL/GenBank/DDBJ databases">
        <title>Whole genome shotgun sequence of Actinoplanes consettensis NBRC 14913.</title>
        <authorList>
            <person name="Komaki H."/>
            <person name="Tamura T."/>
        </authorList>
    </citation>
    <scope>NUCLEOTIDE SEQUENCE</scope>
    <source>
        <strain evidence="2">NBRC 14913</strain>
    </source>
</reference>
<keyword evidence="1" id="KW-0472">Membrane</keyword>